<dbReference type="NCBIfam" id="NF000282">
    <property type="entry name" value="RND_permease_1"/>
    <property type="match status" value="1"/>
</dbReference>
<dbReference type="InterPro" id="IPR004764">
    <property type="entry name" value="MdtF-like"/>
</dbReference>
<dbReference type="InterPro" id="IPR027463">
    <property type="entry name" value="AcrB_DN_DC_subdom"/>
</dbReference>
<gene>
    <name evidence="10" type="ORF">GHN86_06560</name>
</gene>
<dbReference type="FunFam" id="3.30.70.1430:FF:000001">
    <property type="entry name" value="Efflux pump membrane transporter"/>
    <property type="match status" value="1"/>
</dbReference>
<dbReference type="PRINTS" id="PR00702">
    <property type="entry name" value="ACRIFLAVINRP"/>
</dbReference>
<protein>
    <recommendedName>
        <fullName evidence="9">Efflux pump membrane transporter</fullName>
    </recommendedName>
</protein>
<dbReference type="FunFam" id="3.30.2090.10:FF:000002">
    <property type="entry name" value="Efflux pump membrane transporter"/>
    <property type="match status" value="1"/>
</dbReference>
<reference evidence="10" key="1">
    <citation type="submission" date="2019-10" db="EMBL/GenBank/DDBJ databases">
        <title>Evaluation of single-gene subtyping targets for Pseudomonas.</title>
        <authorList>
            <person name="Reichler S.J."/>
            <person name="Orsi R.H."/>
            <person name="Wiedmann M."/>
            <person name="Martin N.H."/>
            <person name="Murphy S.I."/>
        </authorList>
    </citation>
    <scope>NUCLEOTIDE SEQUENCE</scope>
    <source>
        <strain evidence="10">FSL R10-2339</strain>
    </source>
</reference>
<evidence type="ECO:0000256" key="8">
    <source>
        <dbReference type="ARBA" id="ARBA00023136"/>
    </source>
</evidence>
<dbReference type="NCBIfam" id="TIGR00915">
    <property type="entry name" value="2A0602"/>
    <property type="match status" value="1"/>
</dbReference>
<dbReference type="Gene3D" id="3.30.70.1440">
    <property type="entry name" value="Multidrug efflux transporter AcrB pore domain"/>
    <property type="match status" value="1"/>
</dbReference>
<dbReference type="Gene3D" id="3.30.2090.10">
    <property type="entry name" value="Multidrug efflux transporter AcrB TolC docking domain, DN and DC subdomains"/>
    <property type="match status" value="2"/>
</dbReference>
<evidence type="ECO:0000313" key="10">
    <source>
        <dbReference type="EMBL" id="MQT79730.1"/>
    </source>
</evidence>
<feature type="transmembrane region" description="Helical" evidence="9">
    <location>
        <begin position="1000"/>
        <end position="1027"/>
    </location>
</feature>
<feature type="transmembrane region" description="Helical" evidence="9">
    <location>
        <begin position="366"/>
        <end position="386"/>
    </location>
</feature>
<feature type="transmembrane region" description="Helical" evidence="9">
    <location>
        <begin position="470"/>
        <end position="497"/>
    </location>
</feature>
<evidence type="ECO:0000256" key="3">
    <source>
        <dbReference type="ARBA" id="ARBA00022448"/>
    </source>
</evidence>
<evidence type="ECO:0000256" key="2">
    <source>
        <dbReference type="ARBA" id="ARBA00010942"/>
    </source>
</evidence>
<dbReference type="AlphaFoldDB" id="A0A6A7YWW8"/>
<dbReference type="GO" id="GO:0042910">
    <property type="term" value="F:xenobiotic transmembrane transporter activity"/>
    <property type="evidence" value="ECO:0007669"/>
    <property type="project" value="TreeGrafter"/>
</dbReference>
<dbReference type="PANTHER" id="PTHR32063:SF13">
    <property type="entry name" value="MULTIDRUG EFFLUX PUMP SUBUNIT ACRB-RELATED"/>
    <property type="match status" value="1"/>
</dbReference>
<evidence type="ECO:0000256" key="5">
    <source>
        <dbReference type="ARBA" id="ARBA00022519"/>
    </source>
</evidence>
<feature type="transmembrane region" description="Helical" evidence="9">
    <location>
        <begin position="923"/>
        <end position="947"/>
    </location>
</feature>
<feature type="transmembrane region" description="Helical" evidence="9">
    <location>
        <begin position="897"/>
        <end position="917"/>
    </location>
</feature>
<dbReference type="FunFam" id="1.20.1640.10:FF:000001">
    <property type="entry name" value="Efflux pump membrane transporter"/>
    <property type="match status" value="1"/>
</dbReference>
<feature type="transmembrane region" description="Helical" evidence="9">
    <location>
        <begin position="340"/>
        <end position="359"/>
    </location>
</feature>
<proteinExistence type="inferred from homology"/>
<feature type="transmembrane region" description="Helical" evidence="9">
    <location>
        <begin position="434"/>
        <end position="458"/>
    </location>
</feature>
<dbReference type="Gene3D" id="1.20.1640.10">
    <property type="entry name" value="Multidrug efflux transporter AcrB transmembrane domain"/>
    <property type="match status" value="2"/>
</dbReference>
<keyword evidence="4" id="KW-1003">Cell membrane</keyword>
<keyword evidence="7 9" id="KW-1133">Transmembrane helix</keyword>
<dbReference type="SUPFAM" id="SSF82866">
    <property type="entry name" value="Multidrug efflux transporter AcrB transmembrane domain"/>
    <property type="match status" value="2"/>
</dbReference>
<accession>A0A6A7YWW8</accession>
<dbReference type="Gene3D" id="3.30.70.1320">
    <property type="entry name" value="Multidrug efflux transporter AcrB pore domain like"/>
    <property type="match status" value="1"/>
</dbReference>
<dbReference type="SUPFAM" id="SSF82693">
    <property type="entry name" value="Multidrug efflux transporter AcrB pore domain, PN1, PN2, PC1 and PC2 subdomains"/>
    <property type="match status" value="3"/>
</dbReference>
<evidence type="ECO:0000256" key="9">
    <source>
        <dbReference type="RuleBase" id="RU364070"/>
    </source>
</evidence>
<keyword evidence="3 9" id="KW-0813">Transport</keyword>
<keyword evidence="6 9" id="KW-0812">Transmembrane</keyword>
<dbReference type="InterPro" id="IPR001036">
    <property type="entry name" value="Acrflvin-R"/>
</dbReference>
<dbReference type="GO" id="GO:0015562">
    <property type="term" value="F:efflux transmembrane transporter activity"/>
    <property type="evidence" value="ECO:0007669"/>
    <property type="project" value="InterPro"/>
</dbReference>
<comment type="similarity">
    <text evidence="2 9">Belongs to the resistance-nodulation-cell division (RND) (TC 2.A.6) family.</text>
</comment>
<comment type="caution">
    <text evidence="10">The sequence shown here is derived from an EMBL/GenBank/DDBJ whole genome shotgun (WGS) entry which is preliminary data.</text>
</comment>
<feature type="transmembrane region" description="Helical" evidence="9">
    <location>
        <begin position="541"/>
        <end position="558"/>
    </location>
</feature>
<keyword evidence="8 9" id="KW-0472">Membrane</keyword>
<comment type="caution">
    <text evidence="9">Lacks conserved residue(s) required for the propagation of feature annotation.</text>
</comment>
<sequence>MSRFFIDRPIFAWVIALAIMLAGALAIRSLPVNQYPNIAAPAVMITVTYPGASAQTVQDTVLQVIEQQLNGLDGLRYISSAANSDGSVEIIVTFDQGINPDIAQVQVQNKLQLATPNLPQEVQRQGIRVVKYQANFMLLVGLVSTDGKLNYGDLGNLVVSNFQDPLSRTQGVGDFFVFGFQNAMRIWLDPAKLHSYQLMPKDVVDAISAQNVQVSSGSVGGLPTRKGVQLSATVIGKTRFNSADEFKEILVKVQPDGSQIRLKDLGDVVLGNETYSYDVNYNGQPAAGIALRLATGANMLEAVDHVKKTVDSLKLYLPPGVEVVYPYDTSPSVKASIDSVVHTLFEAIVLVFLVMFLFLQNFRATLIPTLAVPVVLLGTFGVLYAFGFTINVMTMFAMVLAIGLLVDDAIVVVENVERLMEQENLSPREATYKSMSQISGALVGIGLVISAVFMPMAFFGGSAGIIYRQFSVTIITAMGLSVLVALIFTPALCATLLKAHAEHGQKKQKGFFAWFNRVFDSSTVRYEGVVSRILRNPKRTFVVYFLLLAGVVLMFRDLPTAFLPDEDQGLLIVQIQTPPNSSAERTEAVLNEVRDYLREDEKEGVVSAFSISGYNFAGRGQNSAVIWVRLKPFEARKSSENNAFSISKRITAFAATIKDANVVSIVPPAIMEMGNATGFDLFLQDNGGRGHTALLQARDQLMSLAAKEPALAITRANGLDDEAQYQVTIDDEKARALQVSIESIDNTMSVAWGSTYVNDFIDKGRVKKVYVQGEMDARISPEDFDKWYVRNDAGQMVPFSSFATGTWVYGSPKLERYSGISSVELLGQPAEGYSTGDAMAAIERIATQLPNGFGVSWTGLSYEERAAGSQATLLYVMSLIIVFLCLAAMYESWSVPVAVMLVVPLGVLGAVAATLGRGLSNDVFFQVGMLTTMGLAAKNAILIVEFAKDLYENHGRSLVEATTEAARLRLRPIIMTSIAFVMGTLPLARAYGPGSGSQHSIGTAVVGGTLAATFLAIFFVPLFYVAVMKLFKPKQPAVKLQATREGVSHDV</sequence>
<dbReference type="RefSeq" id="WP_153386257.1">
    <property type="nucleotide sequence ID" value="NZ_WIWC01000007.1"/>
</dbReference>
<keyword evidence="5 9" id="KW-0997">Cell inner membrane</keyword>
<comment type="subcellular location">
    <subcellularLocation>
        <location evidence="1 9">Cell inner membrane</location>
        <topology evidence="1 9">Multi-pass membrane protein</topology>
    </subcellularLocation>
</comment>
<dbReference type="Gene3D" id="3.30.70.1430">
    <property type="entry name" value="Multidrug efflux transporter AcrB pore domain"/>
    <property type="match status" value="2"/>
</dbReference>
<dbReference type="EMBL" id="WIWC01000007">
    <property type="protein sequence ID" value="MQT79730.1"/>
    <property type="molecule type" value="Genomic_DNA"/>
</dbReference>
<evidence type="ECO:0000256" key="6">
    <source>
        <dbReference type="ARBA" id="ARBA00022692"/>
    </source>
</evidence>
<dbReference type="GO" id="GO:0005886">
    <property type="term" value="C:plasma membrane"/>
    <property type="evidence" value="ECO:0007669"/>
    <property type="project" value="UniProtKB-SubCell"/>
</dbReference>
<name>A0A6A7YWW8_9PSED</name>
<dbReference type="GO" id="GO:0009636">
    <property type="term" value="P:response to toxic substance"/>
    <property type="evidence" value="ECO:0007669"/>
    <property type="project" value="UniProtKB-ARBA"/>
</dbReference>
<feature type="transmembrane region" description="Helical" evidence="9">
    <location>
        <begin position="968"/>
        <end position="988"/>
    </location>
</feature>
<dbReference type="SUPFAM" id="SSF82714">
    <property type="entry name" value="Multidrug efflux transporter AcrB TolC docking domain, DN and DC subdomains"/>
    <property type="match status" value="2"/>
</dbReference>
<feature type="transmembrane region" description="Helical" evidence="9">
    <location>
        <begin position="872"/>
        <end position="890"/>
    </location>
</feature>
<evidence type="ECO:0000256" key="7">
    <source>
        <dbReference type="ARBA" id="ARBA00022989"/>
    </source>
</evidence>
<dbReference type="PANTHER" id="PTHR32063">
    <property type="match status" value="1"/>
</dbReference>
<evidence type="ECO:0000256" key="4">
    <source>
        <dbReference type="ARBA" id="ARBA00022475"/>
    </source>
</evidence>
<organism evidence="10">
    <name type="scientific">Pseudomonas helleri</name>
    <dbReference type="NCBI Taxonomy" id="1608996"/>
    <lineage>
        <taxon>Bacteria</taxon>
        <taxon>Pseudomonadati</taxon>
        <taxon>Pseudomonadota</taxon>
        <taxon>Gammaproteobacteria</taxon>
        <taxon>Pseudomonadales</taxon>
        <taxon>Pseudomonadaceae</taxon>
        <taxon>Pseudomonas</taxon>
    </lineage>
</organism>
<dbReference type="Pfam" id="PF00873">
    <property type="entry name" value="ACR_tran"/>
    <property type="match status" value="1"/>
</dbReference>
<evidence type="ECO:0000256" key="1">
    <source>
        <dbReference type="ARBA" id="ARBA00004429"/>
    </source>
</evidence>